<comment type="similarity">
    <text evidence="4">Belongs to the glycosyltransferase 2 family.</text>
</comment>
<evidence type="ECO:0000256" key="7">
    <source>
        <dbReference type="ARBA" id="ARBA00012393"/>
    </source>
</evidence>
<dbReference type="GO" id="GO:0016757">
    <property type="term" value="F:glycosyltransferase activity"/>
    <property type="evidence" value="ECO:0007669"/>
    <property type="project" value="UniProtKB-KW"/>
</dbReference>
<comment type="catalytic activity">
    <reaction evidence="21">
        <text>FMN + ATP + H(+) = FAD + diphosphate</text>
        <dbReference type="Rhea" id="RHEA:17237"/>
        <dbReference type="ChEBI" id="CHEBI:15378"/>
        <dbReference type="ChEBI" id="CHEBI:30616"/>
        <dbReference type="ChEBI" id="CHEBI:33019"/>
        <dbReference type="ChEBI" id="CHEBI:57692"/>
        <dbReference type="ChEBI" id="CHEBI:58210"/>
        <dbReference type="EC" id="2.7.7.2"/>
    </reaction>
</comment>
<evidence type="ECO:0000256" key="5">
    <source>
        <dbReference type="ARBA" id="ARBA00010214"/>
    </source>
</evidence>
<dbReference type="InterPro" id="IPR002606">
    <property type="entry name" value="Riboflavin_kinase_bac"/>
</dbReference>
<dbReference type="GO" id="GO:0006747">
    <property type="term" value="P:FAD biosynthetic process"/>
    <property type="evidence" value="ECO:0007669"/>
    <property type="project" value="UniProtKB-UniPathway"/>
</dbReference>
<protein>
    <recommendedName>
        <fullName evidence="8">Bifunctional riboflavin kinase/FMN adenylyltransferase</fullName>
        <ecNumber evidence="6">2.7.1.26</ecNumber>
        <ecNumber evidence="7">2.7.7.2</ecNumber>
    </recommendedName>
    <alternativeName>
        <fullName evidence="19">Riboflavin biosynthesis protein RibF</fullName>
    </alternativeName>
</protein>
<keyword evidence="13" id="KW-0548">Nucleotidyltransferase</keyword>
<comment type="function">
    <text evidence="1">Catalyzes the phosphorylation of riboflavin to FMN followed by the adenylation of FMN to FAD.</text>
</comment>
<dbReference type="InterPro" id="IPR029044">
    <property type="entry name" value="Nucleotide-diphossugar_trans"/>
</dbReference>
<comment type="caution">
    <text evidence="23">The sequence shown here is derived from an EMBL/GenBank/DDBJ whole genome shotgun (WGS) entry which is preliminary data.</text>
</comment>
<evidence type="ECO:0000256" key="18">
    <source>
        <dbReference type="ARBA" id="ARBA00023268"/>
    </source>
</evidence>
<dbReference type="UniPathway" id="UPA00277">
    <property type="reaction ID" value="UER00407"/>
</dbReference>
<evidence type="ECO:0000256" key="12">
    <source>
        <dbReference type="ARBA" id="ARBA00022679"/>
    </source>
</evidence>
<dbReference type="EMBL" id="PDUD01000022">
    <property type="protein sequence ID" value="PHN05200.1"/>
    <property type="molecule type" value="Genomic_DNA"/>
</dbReference>
<dbReference type="UniPathway" id="UPA00276">
    <property type="reaction ID" value="UER00406"/>
</dbReference>
<dbReference type="GO" id="GO:0005524">
    <property type="term" value="F:ATP binding"/>
    <property type="evidence" value="ECO:0007669"/>
    <property type="project" value="UniProtKB-KW"/>
</dbReference>
<evidence type="ECO:0000256" key="17">
    <source>
        <dbReference type="ARBA" id="ARBA00022840"/>
    </source>
</evidence>
<dbReference type="RefSeq" id="WP_099151254.1">
    <property type="nucleotide sequence ID" value="NZ_PDUD01000022.1"/>
</dbReference>
<keyword evidence="14" id="KW-0547">Nucleotide-binding</keyword>
<keyword evidence="12" id="KW-0808">Transferase</keyword>
<dbReference type="FunFam" id="3.40.50.620:FF:000021">
    <property type="entry name" value="Riboflavin biosynthesis protein"/>
    <property type="match status" value="1"/>
</dbReference>
<dbReference type="NCBIfam" id="TIGR00083">
    <property type="entry name" value="ribF"/>
    <property type="match status" value="1"/>
</dbReference>
<dbReference type="Gene3D" id="2.40.30.30">
    <property type="entry name" value="Riboflavin kinase-like"/>
    <property type="match status" value="1"/>
</dbReference>
<sequence>MKVFYDLDHLPRFQNAVITIGSFDGVHRGHQRIIQQVNHLARSIDGESVVITFHPHPRQVIYPRDNSLQLITSTEEKVRLLQQYEVDNVVVVPFTIEFSQQHADEYIQKFLIEKFQPRYIVIGYDHRFGLNRQGDLNYLQWYSEQADYEVVEIAKQEVDDLSVSSTKIRKALNAADIDTANLLLGHPFPLSGNVVHGQKLGQKLGFPTANIQLEDSVKLVPPHGIYAVHVYHEEQRYGGMLYIGDRPSLADAGHRTIEVNIFDFQDNLYGKELYLEIVGFIREDARFPDLEGLKAQLAEDRKSSQQLLDRLEAQQSPVAESTASVAVVILNYNGREYLEKFLPSVFNSSYENLTVYVADNGSGDQSLAWLEEHRPEVRRIDLKKNYGYAEGYNRALRQVESDYYILLNSDLEVQPGWIEPIIRLLEEDPATAACQPKILSYENPSAFEYAGAAGGWIDYLGYPFCRGRVFDLTETDEGQYDDQQEIFWASGAAFFVRANLFHRIGGFDPDYFAHAEEIDLCWRLKRAGFKIQVVPESVVYHLGGGTLNYQAPNKAYLNFRNTLYTIWKNESGLKLCWLIPARMVLDGVAGGLFLFQGKFAHIKAIVRAHWTFLPKIGQLSRKRQHYAGLIAKAGNGLPPNERGRFYGSIVWQYYALGKKRFKSIINGSI</sequence>
<dbReference type="AlphaFoldDB" id="A0A2D0NA07"/>
<evidence type="ECO:0000256" key="13">
    <source>
        <dbReference type="ARBA" id="ARBA00022695"/>
    </source>
</evidence>
<dbReference type="InterPro" id="IPR023465">
    <property type="entry name" value="Riboflavin_kinase_dom_sf"/>
</dbReference>
<keyword evidence="24" id="KW-1185">Reference proteome</keyword>
<dbReference type="GO" id="GO:0008531">
    <property type="term" value="F:riboflavin kinase activity"/>
    <property type="evidence" value="ECO:0007669"/>
    <property type="project" value="UniProtKB-EC"/>
</dbReference>
<comment type="similarity">
    <text evidence="5">Belongs to the RibF family.</text>
</comment>
<dbReference type="PANTHER" id="PTHR43179:SF12">
    <property type="entry name" value="GALACTOFURANOSYLTRANSFERASE GLFT2"/>
    <property type="match status" value="1"/>
</dbReference>
<reference evidence="23 24" key="1">
    <citation type="submission" date="2017-10" db="EMBL/GenBank/DDBJ databases">
        <title>The draft genome sequence of Lewinella nigricans NBRC 102662.</title>
        <authorList>
            <person name="Wang K."/>
        </authorList>
    </citation>
    <scope>NUCLEOTIDE SEQUENCE [LARGE SCALE GENOMIC DNA]</scope>
    <source>
        <strain evidence="23 24">NBRC 102662</strain>
    </source>
</reference>
<dbReference type="Gene3D" id="3.40.50.620">
    <property type="entry name" value="HUPs"/>
    <property type="match status" value="1"/>
</dbReference>
<dbReference type="GO" id="GO:0009231">
    <property type="term" value="P:riboflavin biosynthetic process"/>
    <property type="evidence" value="ECO:0007669"/>
    <property type="project" value="InterPro"/>
</dbReference>
<evidence type="ECO:0000256" key="19">
    <source>
        <dbReference type="ARBA" id="ARBA00032176"/>
    </source>
</evidence>
<dbReference type="SUPFAM" id="SSF53448">
    <property type="entry name" value="Nucleotide-diphospho-sugar transferases"/>
    <property type="match status" value="1"/>
</dbReference>
<keyword evidence="15" id="KW-0418">Kinase</keyword>
<dbReference type="InterPro" id="IPR001173">
    <property type="entry name" value="Glyco_trans_2-like"/>
</dbReference>
<comment type="catalytic activity">
    <reaction evidence="20">
        <text>riboflavin + ATP = FMN + ADP + H(+)</text>
        <dbReference type="Rhea" id="RHEA:14357"/>
        <dbReference type="ChEBI" id="CHEBI:15378"/>
        <dbReference type="ChEBI" id="CHEBI:30616"/>
        <dbReference type="ChEBI" id="CHEBI:57986"/>
        <dbReference type="ChEBI" id="CHEBI:58210"/>
        <dbReference type="ChEBI" id="CHEBI:456216"/>
        <dbReference type="EC" id="2.7.1.26"/>
    </reaction>
</comment>
<keyword evidence="11" id="KW-0328">Glycosyltransferase</keyword>
<gene>
    <name evidence="23" type="ORF">CRP01_16915</name>
</gene>
<dbReference type="InterPro" id="IPR015865">
    <property type="entry name" value="Riboflavin_kinase_bac/euk"/>
</dbReference>
<evidence type="ECO:0000256" key="9">
    <source>
        <dbReference type="ARBA" id="ARBA00022630"/>
    </source>
</evidence>
<evidence type="ECO:0000313" key="23">
    <source>
        <dbReference type="EMBL" id="PHN05200.1"/>
    </source>
</evidence>
<keyword evidence="16" id="KW-0274">FAD</keyword>
<dbReference type="NCBIfam" id="TIGR00125">
    <property type="entry name" value="cyt_tran_rel"/>
    <property type="match status" value="1"/>
</dbReference>
<dbReference type="GO" id="GO:0009398">
    <property type="term" value="P:FMN biosynthetic process"/>
    <property type="evidence" value="ECO:0007669"/>
    <property type="project" value="UniProtKB-UniPathway"/>
</dbReference>
<evidence type="ECO:0000256" key="2">
    <source>
        <dbReference type="ARBA" id="ARBA00004726"/>
    </source>
</evidence>
<evidence type="ECO:0000256" key="11">
    <source>
        <dbReference type="ARBA" id="ARBA00022676"/>
    </source>
</evidence>
<evidence type="ECO:0000256" key="21">
    <source>
        <dbReference type="ARBA" id="ARBA00049494"/>
    </source>
</evidence>
<evidence type="ECO:0000256" key="4">
    <source>
        <dbReference type="ARBA" id="ARBA00006739"/>
    </source>
</evidence>
<dbReference type="Pfam" id="PF00535">
    <property type="entry name" value="Glycos_transf_2"/>
    <property type="match status" value="1"/>
</dbReference>
<evidence type="ECO:0000256" key="8">
    <source>
        <dbReference type="ARBA" id="ARBA00018483"/>
    </source>
</evidence>
<feature type="domain" description="Riboflavin kinase" evidence="22">
    <location>
        <begin position="183"/>
        <end position="309"/>
    </location>
</feature>
<keyword evidence="17" id="KW-0067">ATP-binding</keyword>
<dbReference type="OrthoDB" id="9771846at2"/>
<name>A0A2D0NA07_FLAN2</name>
<dbReference type="CDD" id="cd04186">
    <property type="entry name" value="GT_2_like_c"/>
    <property type="match status" value="1"/>
</dbReference>
<keyword evidence="9" id="KW-0285">Flavoprotein</keyword>
<dbReference type="InterPro" id="IPR004821">
    <property type="entry name" value="Cyt_trans-like"/>
</dbReference>
<dbReference type="Pfam" id="PF01687">
    <property type="entry name" value="Flavokinase"/>
    <property type="match status" value="1"/>
</dbReference>
<keyword evidence="18" id="KW-0511">Multifunctional enzyme</keyword>
<dbReference type="PANTHER" id="PTHR43179">
    <property type="entry name" value="RHAMNOSYLTRANSFERASE WBBL"/>
    <property type="match status" value="1"/>
</dbReference>
<comment type="pathway">
    <text evidence="3">Cofactor biosynthesis; FMN biosynthesis; FMN from riboflavin (ATP route): step 1/1.</text>
</comment>
<evidence type="ECO:0000256" key="16">
    <source>
        <dbReference type="ARBA" id="ARBA00022827"/>
    </source>
</evidence>
<dbReference type="NCBIfam" id="NF004162">
    <property type="entry name" value="PRK05627.1-5"/>
    <property type="match status" value="1"/>
</dbReference>
<comment type="pathway">
    <text evidence="2">Cofactor biosynthesis; FAD biosynthesis; FAD from FMN: step 1/1.</text>
</comment>
<evidence type="ECO:0000256" key="1">
    <source>
        <dbReference type="ARBA" id="ARBA00002121"/>
    </source>
</evidence>
<dbReference type="EC" id="2.7.1.26" evidence="6"/>
<evidence type="ECO:0000256" key="15">
    <source>
        <dbReference type="ARBA" id="ARBA00022777"/>
    </source>
</evidence>
<evidence type="ECO:0000256" key="20">
    <source>
        <dbReference type="ARBA" id="ARBA00047880"/>
    </source>
</evidence>
<organism evidence="23 24">
    <name type="scientific">Flavilitoribacter nigricans (strain ATCC 23147 / DSM 23189 / NBRC 102662 / NCIMB 1420 / SS-2)</name>
    <name type="common">Lewinella nigricans</name>
    <dbReference type="NCBI Taxonomy" id="1122177"/>
    <lineage>
        <taxon>Bacteria</taxon>
        <taxon>Pseudomonadati</taxon>
        <taxon>Bacteroidota</taxon>
        <taxon>Saprospiria</taxon>
        <taxon>Saprospirales</taxon>
        <taxon>Lewinellaceae</taxon>
        <taxon>Flavilitoribacter</taxon>
    </lineage>
</organism>
<accession>A0A2D0NA07</accession>
<proteinExistence type="inferred from homology"/>
<dbReference type="EC" id="2.7.7.2" evidence="7"/>
<evidence type="ECO:0000256" key="10">
    <source>
        <dbReference type="ARBA" id="ARBA00022643"/>
    </source>
</evidence>
<dbReference type="SMART" id="SM00904">
    <property type="entry name" value="Flavokinase"/>
    <property type="match status" value="1"/>
</dbReference>
<evidence type="ECO:0000256" key="3">
    <source>
        <dbReference type="ARBA" id="ARBA00005201"/>
    </source>
</evidence>
<keyword evidence="10" id="KW-0288">FMN</keyword>
<evidence type="ECO:0000256" key="6">
    <source>
        <dbReference type="ARBA" id="ARBA00012105"/>
    </source>
</evidence>
<dbReference type="Pfam" id="PF06574">
    <property type="entry name" value="FAD_syn"/>
    <property type="match status" value="1"/>
</dbReference>
<evidence type="ECO:0000259" key="22">
    <source>
        <dbReference type="SMART" id="SM00904"/>
    </source>
</evidence>
<dbReference type="SUPFAM" id="SSF82114">
    <property type="entry name" value="Riboflavin kinase-like"/>
    <property type="match status" value="1"/>
</dbReference>
<dbReference type="CDD" id="cd02064">
    <property type="entry name" value="FAD_synthetase_N"/>
    <property type="match status" value="1"/>
</dbReference>
<dbReference type="InterPro" id="IPR014729">
    <property type="entry name" value="Rossmann-like_a/b/a_fold"/>
</dbReference>
<dbReference type="GO" id="GO:0003919">
    <property type="term" value="F:FMN adenylyltransferase activity"/>
    <property type="evidence" value="ECO:0007669"/>
    <property type="project" value="UniProtKB-EC"/>
</dbReference>
<evidence type="ECO:0000313" key="24">
    <source>
        <dbReference type="Proteomes" id="UP000223913"/>
    </source>
</evidence>
<dbReference type="InterPro" id="IPR015864">
    <property type="entry name" value="FAD_synthase"/>
</dbReference>
<dbReference type="Proteomes" id="UP000223913">
    <property type="component" value="Unassembled WGS sequence"/>
</dbReference>
<evidence type="ECO:0000256" key="14">
    <source>
        <dbReference type="ARBA" id="ARBA00022741"/>
    </source>
</evidence>
<dbReference type="Gene3D" id="3.90.550.10">
    <property type="entry name" value="Spore Coat Polysaccharide Biosynthesis Protein SpsA, Chain A"/>
    <property type="match status" value="1"/>
</dbReference>
<dbReference type="SUPFAM" id="SSF52374">
    <property type="entry name" value="Nucleotidylyl transferase"/>
    <property type="match status" value="1"/>
</dbReference>